<gene>
    <name evidence="2" type="ORF">DEO72_LG6g3215</name>
</gene>
<evidence type="ECO:0000256" key="1">
    <source>
        <dbReference type="SAM" id="MobiDB-lite"/>
    </source>
</evidence>
<feature type="region of interest" description="Disordered" evidence="1">
    <location>
        <begin position="1"/>
        <end position="24"/>
    </location>
</feature>
<dbReference type="EMBL" id="CP039350">
    <property type="protein sequence ID" value="QCD98494.1"/>
    <property type="molecule type" value="Genomic_DNA"/>
</dbReference>
<name>A0A4D6MFB6_VIGUN</name>
<dbReference type="AlphaFoldDB" id="A0A4D6MFB6"/>
<sequence>MTNHHQHLTYSGRPGTPATTPTTINDHLHRCITTPPRRLLTPETSPLFPAAQRLVLAHASTPTPKDRHLVISPPPATAVAGDTSVYHGRWRREPMRPSLSFPSCATRTASARTPGPLPLVLVLRSKL</sequence>
<dbReference type="Gramene" id="Vigun01g218200.1.v1.2">
    <property type="protein sequence ID" value="Vigun01g218200.1.v1.2.CDS.1"/>
    <property type="gene ID" value="Vigun01g218200.v1.2"/>
</dbReference>
<protein>
    <submittedName>
        <fullName evidence="2">Uncharacterized protein</fullName>
    </submittedName>
</protein>
<accession>A0A4D6MFB6</accession>
<evidence type="ECO:0000313" key="2">
    <source>
        <dbReference type="EMBL" id="QCD98494.1"/>
    </source>
</evidence>
<organism evidence="2 3">
    <name type="scientific">Vigna unguiculata</name>
    <name type="common">Cowpea</name>
    <dbReference type="NCBI Taxonomy" id="3917"/>
    <lineage>
        <taxon>Eukaryota</taxon>
        <taxon>Viridiplantae</taxon>
        <taxon>Streptophyta</taxon>
        <taxon>Embryophyta</taxon>
        <taxon>Tracheophyta</taxon>
        <taxon>Spermatophyta</taxon>
        <taxon>Magnoliopsida</taxon>
        <taxon>eudicotyledons</taxon>
        <taxon>Gunneridae</taxon>
        <taxon>Pentapetalae</taxon>
        <taxon>rosids</taxon>
        <taxon>fabids</taxon>
        <taxon>Fabales</taxon>
        <taxon>Fabaceae</taxon>
        <taxon>Papilionoideae</taxon>
        <taxon>50 kb inversion clade</taxon>
        <taxon>NPAAA clade</taxon>
        <taxon>indigoferoid/millettioid clade</taxon>
        <taxon>Phaseoleae</taxon>
        <taxon>Vigna</taxon>
    </lineage>
</organism>
<feature type="compositionally biased region" description="Low complexity" evidence="1">
    <location>
        <begin position="14"/>
        <end position="23"/>
    </location>
</feature>
<proteinExistence type="predicted"/>
<evidence type="ECO:0000313" key="3">
    <source>
        <dbReference type="Proteomes" id="UP000501690"/>
    </source>
</evidence>
<keyword evidence="3" id="KW-1185">Reference proteome</keyword>
<dbReference type="Proteomes" id="UP000501690">
    <property type="component" value="Linkage Group LG6"/>
</dbReference>
<reference evidence="2 3" key="1">
    <citation type="submission" date="2019-04" db="EMBL/GenBank/DDBJ databases">
        <title>An improved genome assembly and genetic linkage map for asparagus bean, Vigna unguiculata ssp. sesquipedialis.</title>
        <authorList>
            <person name="Xia Q."/>
            <person name="Zhang R."/>
            <person name="Dong Y."/>
        </authorList>
    </citation>
    <scope>NUCLEOTIDE SEQUENCE [LARGE SCALE GENOMIC DNA]</scope>
    <source>
        <tissue evidence="2">Leaf</tissue>
    </source>
</reference>